<reference evidence="1" key="1">
    <citation type="journal article" date="2014" name="Int. J. Syst. Evol. Microbiol.">
        <title>Complete genome sequence of Corynebacterium casei LMG S-19264T (=DSM 44701T), isolated from a smear-ripened cheese.</title>
        <authorList>
            <consortium name="US DOE Joint Genome Institute (JGI-PGF)"/>
            <person name="Walter F."/>
            <person name="Albersmeier A."/>
            <person name="Kalinowski J."/>
            <person name="Ruckert C."/>
        </authorList>
    </citation>
    <scope>NUCLEOTIDE SEQUENCE</scope>
    <source>
        <strain evidence="1">CGMCC 4.7299</strain>
    </source>
</reference>
<name>A0A8J3FP53_9ACTN</name>
<keyword evidence="2" id="KW-1185">Reference proteome</keyword>
<comment type="caution">
    <text evidence="1">The sequence shown here is derived from an EMBL/GenBank/DDBJ whole genome shotgun (WGS) entry which is preliminary data.</text>
</comment>
<evidence type="ECO:0000313" key="2">
    <source>
        <dbReference type="Proteomes" id="UP000656042"/>
    </source>
</evidence>
<dbReference type="AlphaFoldDB" id="A0A8J3FP53"/>
<evidence type="ECO:0008006" key="3">
    <source>
        <dbReference type="Google" id="ProtNLM"/>
    </source>
</evidence>
<sequence length="66" mass="6999">MFVDDGSTIEDAPPWRSAMVDVSGMSLAELARIAPEDDSALGVALRRLLADLDRPVEPVAGFNSAL</sequence>
<dbReference type="Proteomes" id="UP000656042">
    <property type="component" value="Unassembled WGS sequence"/>
</dbReference>
<dbReference type="NCBIfam" id="TIGR04268">
    <property type="entry name" value="FxSxx-COOH"/>
    <property type="match status" value="1"/>
</dbReference>
<reference evidence="1" key="2">
    <citation type="submission" date="2020-09" db="EMBL/GenBank/DDBJ databases">
        <authorList>
            <person name="Sun Q."/>
            <person name="Zhou Y."/>
        </authorList>
    </citation>
    <scope>NUCLEOTIDE SEQUENCE</scope>
    <source>
        <strain evidence="1">CGMCC 4.7299</strain>
    </source>
</reference>
<protein>
    <recommendedName>
        <fullName evidence="3">FXSXX-COOH protein</fullName>
    </recommendedName>
</protein>
<dbReference type="RefSeq" id="WP_229715739.1">
    <property type="nucleotide sequence ID" value="NZ_BMMX01000006.1"/>
</dbReference>
<dbReference type="InterPro" id="IPR026334">
    <property type="entry name" value="FxSxx-COOH"/>
</dbReference>
<dbReference type="EMBL" id="BMMX01000006">
    <property type="protein sequence ID" value="GGK86851.1"/>
    <property type="molecule type" value="Genomic_DNA"/>
</dbReference>
<proteinExistence type="predicted"/>
<accession>A0A8J3FP53</accession>
<evidence type="ECO:0000313" key="1">
    <source>
        <dbReference type="EMBL" id="GGK86851.1"/>
    </source>
</evidence>
<organism evidence="1 2">
    <name type="scientific">Mangrovihabitans endophyticus</name>
    <dbReference type="NCBI Taxonomy" id="1751298"/>
    <lineage>
        <taxon>Bacteria</taxon>
        <taxon>Bacillati</taxon>
        <taxon>Actinomycetota</taxon>
        <taxon>Actinomycetes</taxon>
        <taxon>Micromonosporales</taxon>
        <taxon>Micromonosporaceae</taxon>
        <taxon>Mangrovihabitans</taxon>
    </lineage>
</organism>
<gene>
    <name evidence="1" type="ORF">GCM10012284_21250</name>
</gene>